<evidence type="ECO:0000256" key="1">
    <source>
        <dbReference type="SAM" id="Phobius"/>
    </source>
</evidence>
<evidence type="ECO:0000313" key="3">
    <source>
        <dbReference type="Proteomes" id="UP000831068"/>
    </source>
</evidence>
<gene>
    <name evidence="2" type="ORF">MTP08_13910</name>
</gene>
<keyword evidence="1" id="KW-0812">Transmembrane</keyword>
<keyword evidence="3" id="KW-1185">Reference proteome</keyword>
<sequence>MKVLIPIFVTAVCLVLFLISRYYFFNNEEDSMIKILLQGFLIGAVISTIFAFFNKRNKNNPES</sequence>
<feature type="transmembrane region" description="Helical" evidence="1">
    <location>
        <begin position="31"/>
        <end position="53"/>
    </location>
</feature>
<evidence type="ECO:0008006" key="4">
    <source>
        <dbReference type="Google" id="ProtNLM"/>
    </source>
</evidence>
<reference evidence="2 3" key="1">
    <citation type="submission" date="2022-03" db="EMBL/GenBank/DDBJ databases">
        <title>Chryseobacterium sp. isolated from the Andong Sikhe.</title>
        <authorList>
            <person name="Won M."/>
            <person name="Kim S.-J."/>
            <person name="Kwon S.-W."/>
        </authorList>
    </citation>
    <scope>NUCLEOTIDE SEQUENCE [LARGE SCALE GENOMIC DNA]</scope>
    <source>
        <strain evidence="2 3">ADR-1</strain>
    </source>
</reference>
<keyword evidence="1" id="KW-0472">Membrane</keyword>
<proteinExistence type="predicted"/>
<dbReference type="RefSeq" id="WP_243576454.1">
    <property type="nucleotide sequence ID" value="NZ_CP094529.1"/>
</dbReference>
<dbReference type="EMBL" id="CP094529">
    <property type="protein sequence ID" value="UOE38129.1"/>
    <property type="molecule type" value="Genomic_DNA"/>
</dbReference>
<name>A0ABY4BHA7_9FLAO</name>
<accession>A0ABY4BHA7</accession>
<organism evidence="2 3">
    <name type="scientific">Chryseobacterium oryzae</name>
    <dbReference type="NCBI Taxonomy" id="2929799"/>
    <lineage>
        <taxon>Bacteria</taxon>
        <taxon>Pseudomonadati</taxon>
        <taxon>Bacteroidota</taxon>
        <taxon>Flavobacteriia</taxon>
        <taxon>Flavobacteriales</taxon>
        <taxon>Weeksellaceae</taxon>
        <taxon>Chryseobacterium group</taxon>
        <taxon>Chryseobacterium</taxon>
    </lineage>
</organism>
<feature type="transmembrane region" description="Helical" evidence="1">
    <location>
        <begin position="7"/>
        <end position="25"/>
    </location>
</feature>
<protein>
    <recommendedName>
        <fullName evidence="4">Histidine kinase</fullName>
    </recommendedName>
</protein>
<keyword evidence="1" id="KW-1133">Transmembrane helix</keyword>
<evidence type="ECO:0000313" key="2">
    <source>
        <dbReference type="EMBL" id="UOE38129.1"/>
    </source>
</evidence>
<dbReference type="Proteomes" id="UP000831068">
    <property type="component" value="Chromosome"/>
</dbReference>